<feature type="region of interest" description="Disordered" evidence="1">
    <location>
        <begin position="1"/>
        <end position="23"/>
    </location>
</feature>
<evidence type="ECO:0000313" key="4">
    <source>
        <dbReference type="Proteomes" id="UP001302812"/>
    </source>
</evidence>
<dbReference type="PANTHER" id="PTHR24359">
    <property type="entry name" value="SERINE/THREONINE-PROTEIN KINASE SBK1"/>
    <property type="match status" value="1"/>
</dbReference>
<dbReference type="Proteomes" id="UP001302812">
    <property type="component" value="Unassembled WGS sequence"/>
</dbReference>
<gene>
    <name evidence="3" type="ORF">N656DRAFT_798076</name>
</gene>
<evidence type="ECO:0000256" key="1">
    <source>
        <dbReference type="SAM" id="MobiDB-lite"/>
    </source>
</evidence>
<dbReference type="AlphaFoldDB" id="A0AAN6TEE7"/>
<dbReference type="SMART" id="SM00220">
    <property type="entry name" value="S_TKc"/>
    <property type="match status" value="1"/>
</dbReference>
<keyword evidence="3" id="KW-0418">Kinase</keyword>
<dbReference type="GO" id="GO:0004674">
    <property type="term" value="F:protein serine/threonine kinase activity"/>
    <property type="evidence" value="ECO:0007669"/>
    <property type="project" value="TreeGrafter"/>
</dbReference>
<dbReference type="Pfam" id="PF00069">
    <property type="entry name" value="Pkinase"/>
    <property type="match status" value="1"/>
</dbReference>
<accession>A0AAN6TEE7</accession>
<evidence type="ECO:0000313" key="3">
    <source>
        <dbReference type="EMBL" id="KAK4112894.1"/>
    </source>
</evidence>
<dbReference type="Gene3D" id="1.10.510.10">
    <property type="entry name" value="Transferase(Phosphotransferase) domain 1"/>
    <property type="match status" value="1"/>
</dbReference>
<dbReference type="SUPFAM" id="SSF56112">
    <property type="entry name" value="Protein kinase-like (PK-like)"/>
    <property type="match status" value="1"/>
</dbReference>
<proteinExistence type="predicted"/>
<feature type="domain" description="Protein kinase" evidence="2">
    <location>
        <begin position="735"/>
        <end position="1044"/>
    </location>
</feature>
<dbReference type="GeneID" id="89941840"/>
<name>A0AAN6TEE7_9PEZI</name>
<dbReference type="PANTHER" id="PTHR24359:SF37">
    <property type="entry name" value="PROTEIN KINASE DOMAIN-CONTAINING PROTEIN"/>
    <property type="match status" value="1"/>
</dbReference>
<dbReference type="InterPro" id="IPR000719">
    <property type="entry name" value="Prot_kinase_dom"/>
</dbReference>
<dbReference type="RefSeq" id="XP_064670464.1">
    <property type="nucleotide sequence ID" value="XM_064817715.1"/>
</dbReference>
<dbReference type="GO" id="GO:0005524">
    <property type="term" value="F:ATP binding"/>
    <property type="evidence" value="ECO:0007669"/>
    <property type="project" value="InterPro"/>
</dbReference>
<reference evidence="3" key="1">
    <citation type="journal article" date="2023" name="Mol. Phylogenet. Evol.">
        <title>Genome-scale phylogeny and comparative genomics of the fungal order Sordariales.</title>
        <authorList>
            <person name="Hensen N."/>
            <person name="Bonometti L."/>
            <person name="Westerberg I."/>
            <person name="Brannstrom I.O."/>
            <person name="Guillou S."/>
            <person name="Cros-Aarteil S."/>
            <person name="Calhoun S."/>
            <person name="Haridas S."/>
            <person name="Kuo A."/>
            <person name="Mondo S."/>
            <person name="Pangilinan J."/>
            <person name="Riley R."/>
            <person name="LaButti K."/>
            <person name="Andreopoulos B."/>
            <person name="Lipzen A."/>
            <person name="Chen C."/>
            <person name="Yan M."/>
            <person name="Daum C."/>
            <person name="Ng V."/>
            <person name="Clum A."/>
            <person name="Steindorff A."/>
            <person name="Ohm R.A."/>
            <person name="Martin F."/>
            <person name="Silar P."/>
            <person name="Natvig D.O."/>
            <person name="Lalanne C."/>
            <person name="Gautier V."/>
            <person name="Ament-Velasquez S.L."/>
            <person name="Kruys A."/>
            <person name="Hutchinson M.I."/>
            <person name="Powell A.J."/>
            <person name="Barry K."/>
            <person name="Miller A.N."/>
            <person name="Grigoriev I.V."/>
            <person name="Debuchy R."/>
            <person name="Gladieux P."/>
            <person name="Hiltunen Thoren M."/>
            <person name="Johannesson H."/>
        </authorList>
    </citation>
    <scope>NUCLEOTIDE SEQUENCE</scope>
    <source>
        <strain evidence="3">CBS 508.74</strain>
    </source>
</reference>
<keyword evidence="4" id="KW-1185">Reference proteome</keyword>
<evidence type="ECO:0000259" key="2">
    <source>
        <dbReference type="PROSITE" id="PS50011"/>
    </source>
</evidence>
<dbReference type="PROSITE" id="PS50011">
    <property type="entry name" value="PROTEIN_KINASE_DOM"/>
    <property type="match status" value="1"/>
</dbReference>
<reference evidence="3" key="2">
    <citation type="submission" date="2023-05" db="EMBL/GenBank/DDBJ databases">
        <authorList>
            <consortium name="Lawrence Berkeley National Laboratory"/>
            <person name="Steindorff A."/>
            <person name="Hensen N."/>
            <person name="Bonometti L."/>
            <person name="Westerberg I."/>
            <person name="Brannstrom I.O."/>
            <person name="Guillou S."/>
            <person name="Cros-Aarteil S."/>
            <person name="Calhoun S."/>
            <person name="Haridas S."/>
            <person name="Kuo A."/>
            <person name="Mondo S."/>
            <person name="Pangilinan J."/>
            <person name="Riley R."/>
            <person name="Labutti K."/>
            <person name="Andreopoulos B."/>
            <person name="Lipzen A."/>
            <person name="Chen C."/>
            <person name="Yanf M."/>
            <person name="Daum C."/>
            <person name="Ng V."/>
            <person name="Clum A."/>
            <person name="Ohm R."/>
            <person name="Martin F."/>
            <person name="Silar P."/>
            <person name="Natvig D."/>
            <person name="Lalanne C."/>
            <person name="Gautier V."/>
            <person name="Ament-Velasquez S.L."/>
            <person name="Kruys A."/>
            <person name="Hutchinson M.I."/>
            <person name="Powell A.J."/>
            <person name="Barry K."/>
            <person name="Miller A.N."/>
            <person name="Grigoriev I.V."/>
            <person name="Debuchy R."/>
            <person name="Gladieux P."/>
            <person name="Thoren M.H."/>
            <person name="Johannesson H."/>
        </authorList>
    </citation>
    <scope>NUCLEOTIDE SEQUENCE</scope>
    <source>
        <strain evidence="3">CBS 508.74</strain>
    </source>
</reference>
<organism evidence="3 4">
    <name type="scientific">Canariomyces notabilis</name>
    <dbReference type="NCBI Taxonomy" id="2074819"/>
    <lineage>
        <taxon>Eukaryota</taxon>
        <taxon>Fungi</taxon>
        <taxon>Dikarya</taxon>
        <taxon>Ascomycota</taxon>
        <taxon>Pezizomycotina</taxon>
        <taxon>Sordariomycetes</taxon>
        <taxon>Sordariomycetidae</taxon>
        <taxon>Sordariales</taxon>
        <taxon>Chaetomiaceae</taxon>
        <taxon>Canariomyces</taxon>
    </lineage>
</organism>
<sequence>MSAPTGPEGAAQEPNLLIPKQPTRDSVVYADSIPIPRGKDRRIYLRAPVESGNWEQADYAERFRFVSNELKRAVDEDPCVRDRACVISYSLLMTGKTPEEAEPSIVVTCFDRDFNALRALFKGRLQDRLYSGKKSKPYHLFRKEGVPPLRLVFYQTPRGPITRAAASGLLKARPNTPLTLCGALFYSPSLDRTATLGLCIYADGVELALTVDHLFTTNVPRSNECLDTASEVSLGRSSDSDVSTLNDEDMEELGNLYYLDDSEEYLDYDPPPDMEPFIQGDIQVPNSPQASELEDNTTQDWIGCRVEGSVDLDPTAPYLDWALVKQQEPVKPIGSGNIIFPKGLYGSHIMLRQVAREPRCHLAPVYLISGLRGVISGQIMSIPTMIGSAPGKDLCEVWTVILDSGFGSGLAKGECGSAVVDQETREVYGHVIGTSPLGFVYVSPLMQVMKQIKVSFDVNEVGITPPTEPAPVPSNETQQEEVPQDGGLSSTRKIATGVCLDAPSKEDTPKQAVENAKHALSGEQTEPRDPDCATAETGDQLPAALVQIPSISVNDTPVFGYDSPSMDAQLRKAMVQGERGRFLPDGELNTIITKESVARLLLQSADWKRIDSAYQVASSPNSNLHAIVERVCGSFKRVFALLVLMKKAQTITEFLQEEVCDIDLPLSCEWSNEHLFLYRRTDPGLPLACVREWYDYEIEYFTDRQWAVLAPIFADHQTPYELSDHAILPFVAEDSYSRNEEVFGGYSSVRKVKIHPDHHRFAKYTPGNNSFAMKALHSTSAETFHREANLLKKFREGDLLGFWKEFHPQPPKADYKMTLWVAEQCAGIAQALAKIHSSDEPLDAEESSQDTAERRYGRHGDIKPENILWFKGPRYPDDHGSLVLGDFGLGKLHTKMSRSMSNDRRYNLAGTDTYNPPEFEMTHGTISRASDIWSLGCVYLEFITWYLGGWKSVLESSDERYAKTRHLPWLYTDAYYSIDWEDEPPVAKVKPAVQRAISRLRVDGESTQFVHDFLDIIELHMLRVSPSERIKADSLATRLRDLWSRCQINHDGSDITTEKDRSDPDIQ</sequence>
<dbReference type="EMBL" id="MU853341">
    <property type="protein sequence ID" value="KAK4112894.1"/>
    <property type="molecule type" value="Genomic_DNA"/>
</dbReference>
<protein>
    <submittedName>
        <fullName evidence="3">Kinase-like protein</fullName>
    </submittedName>
</protein>
<feature type="region of interest" description="Disordered" evidence="1">
    <location>
        <begin position="464"/>
        <end position="534"/>
    </location>
</feature>
<keyword evidence="3" id="KW-0808">Transferase</keyword>
<dbReference type="InterPro" id="IPR011009">
    <property type="entry name" value="Kinase-like_dom_sf"/>
</dbReference>
<feature type="compositionally biased region" description="Polar residues" evidence="1">
    <location>
        <begin position="484"/>
        <end position="493"/>
    </location>
</feature>
<comment type="caution">
    <text evidence="3">The sequence shown here is derived from an EMBL/GenBank/DDBJ whole genome shotgun (WGS) entry which is preliminary data.</text>
</comment>
<feature type="region of interest" description="Disordered" evidence="1">
    <location>
        <begin position="837"/>
        <end position="857"/>
    </location>
</feature>